<proteinExistence type="predicted"/>
<protein>
    <recommendedName>
        <fullName evidence="6">TonB C-terminal domain-containing protein</fullName>
    </recommendedName>
</protein>
<dbReference type="AlphaFoldDB" id="I8TC94"/>
<dbReference type="SUPFAM" id="SSF74653">
    <property type="entry name" value="TolA/TonB C-terminal domain"/>
    <property type="match status" value="1"/>
</dbReference>
<evidence type="ECO:0000256" key="5">
    <source>
        <dbReference type="SAM" id="MobiDB-lite"/>
    </source>
</evidence>
<organism evidence="7 8">
    <name type="scientific">Hydrocarboniphaga effusa AP103</name>
    <dbReference type="NCBI Taxonomy" id="1172194"/>
    <lineage>
        <taxon>Bacteria</taxon>
        <taxon>Pseudomonadati</taxon>
        <taxon>Pseudomonadota</taxon>
        <taxon>Gammaproteobacteria</taxon>
        <taxon>Nevskiales</taxon>
        <taxon>Nevskiaceae</taxon>
        <taxon>Hydrocarboniphaga</taxon>
    </lineage>
</organism>
<dbReference type="RefSeq" id="WP_007184611.1">
    <property type="nucleotide sequence ID" value="NZ_AKGD01000001.1"/>
</dbReference>
<keyword evidence="4" id="KW-0472">Membrane</keyword>
<dbReference type="OrthoDB" id="8703302at2"/>
<name>I8TC94_9GAMM</name>
<keyword evidence="8" id="KW-1185">Reference proteome</keyword>
<accession>I8TC94</accession>
<dbReference type="NCBIfam" id="TIGR01352">
    <property type="entry name" value="tonB_Cterm"/>
    <property type="match status" value="1"/>
</dbReference>
<dbReference type="GO" id="GO:0016020">
    <property type="term" value="C:membrane"/>
    <property type="evidence" value="ECO:0007669"/>
    <property type="project" value="UniProtKB-SubCell"/>
</dbReference>
<dbReference type="InterPro" id="IPR037682">
    <property type="entry name" value="TonB_C"/>
</dbReference>
<dbReference type="Gene3D" id="3.30.1150.10">
    <property type="match status" value="1"/>
</dbReference>
<feature type="domain" description="TonB C-terminal" evidence="6">
    <location>
        <begin position="330"/>
        <end position="420"/>
    </location>
</feature>
<feature type="region of interest" description="Disordered" evidence="5">
    <location>
        <begin position="146"/>
        <end position="322"/>
    </location>
</feature>
<dbReference type="Proteomes" id="UP000003704">
    <property type="component" value="Unassembled WGS sequence"/>
</dbReference>
<evidence type="ECO:0000256" key="1">
    <source>
        <dbReference type="ARBA" id="ARBA00004167"/>
    </source>
</evidence>
<feature type="compositionally biased region" description="Low complexity" evidence="5">
    <location>
        <begin position="236"/>
        <end position="246"/>
    </location>
</feature>
<feature type="compositionally biased region" description="Low complexity" evidence="5">
    <location>
        <begin position="154"/>
        <end position="169"/>
    </location>
</feature>
<dbReference type="PATRIC" id="fig|1172194.4.peg.1604"/>
<comment type="caution">
    <text evidence="7">The sequence shown here is derived from an EMBL/GenBank/DDBJ whole genome shotgun (WGS) entry which is preliminary data.</text>
</comment>
<keyword evidence="2" id="KW-0812">Transmembrane</keyword>
<sequence>MTTLRLQAPPSMRLPASLALAMGLHMLALVALPSLWQLGGTLAERIKGRAVPPPAEAHGEVVPIRLPTMNKFELVTELGSIARSTSGQKADTLPSAQAARGTAMSLSQSLADAARQAQAAYERLHPQAEKLRFVAELRLADGPTRAIASEARKPAAAVTAKTPEPATKPAAPPATPKPADDAERKAEEAQQREQARQDARQAQEARDRLAQAQRMADEQARRDQDRARTEDRARQQRALQQAIEQASRQPLTRRPDATPAPRTTPRAEDPHPQVFDPAEPYRGAVPDVIAEAPPLPDQTGAPMTAGGAVLGQGAAPERGPGEAVADRGAFFQRLTNHLFQINQVMLAEAIRATPRMTVEVHFAIDRNGRVIEAAVTRSTGDPQLDDKAVAVIQRASPVPRLSSDMPQQKLELSFPVQIYR</sequence>
<evidence type="ECO:0000259" key="6">
    <source>
        <dbReference type="PROSITE" id="PS52015"/>
    </source>
</evidence>
<dbReference type="Pfam" id="PF03544">
    <property type="entry name" value="TonB_C"/>
    <property type="match status" value="1"/>
</dbReference>
<evidence type="ECO:0000256" key="2">
    <source>
        <dbReference type="ARBA" id="ARBA00022692"/>
    </source>
</evidence>
<keyword evidence="3" id="KW-1133">Transmembrane helix</keyword>
<evidence type="ECO:0000256" key="3">
    <source>
        <dbReference type="ARBA" id="ARBA00022989"/>
    </source>
</evidence>
<feature type="compositionally biased region" description="Basic and acidic residues" evidence="5">
    <location>
        <begin position="178"/>
        <end position="234"/>
    </location>
</feature>
<gene>
    <name evidence="7" type="ORF">WQQ_16620</name>
</gene>
<dbReference type="PROSITE" id="PS52015">
    <property type="entry name" value="TONB_CTD"/>
    <property type="match status" value="1"/>
</dbReference>
<evidence type="ECO:0000313" key="7">
    <source>
        <dbReference type="EMBL" id="EIT71525.1"/>
    </source>
</evidence>
<dbReference type="InterPro" id="IPR006260">
    <property type="entry name" value="TonB/TolA_C"/>
</dbReference>
<reference evidence="7 8" key="1">
    <citation type="journal article" date="2012" name="J. Bacteriol.">
        <title>Genome Sequence of n-Alkane-Degrading Hydrocarboniphaga effusa Strain AP103T (ATCC BAA-332T).</title>
        <authorList>
            <person name="Chang H.K."/>
            <person name="Zylstra G.J."/>
            <person name="Chae J.C."/>
        </authorList>
    </citation>
    <scope>NUCLEOTIDE SEQUENCE [LARGE SCALE GENOMIC DNA]</scope>
    <source>
        <strain evidence="7 8">AP103</strain>
    </source>
</reference>
<dbReference type="GO" id="GO:0055085">
    <property type="term" value="P:transmembrane transport"/>
    <property type="evidence" value="ECO:0007669"/>
    <property type="project" value="InterPro"/>
</dbReference>
<evidence type="ECO:0000256" key="4">
    <source>
        <dbReference type="ARBA" id="ARBA00023136"/>
    </source>
</evidence>
<dbReference type="STRING" id="1172194.WQQ_16620"/>
<evidence type="ECO:0000313" key="8">
    <source>
        <dbReference type="Proteomes" id="UP000003704"/>
    </source>
</evidence>
<comment type="subcellular location">
    <subcellularLocation>
        <location evidence="1">Membrane</location>
        <topology evidence="1">Single-pass membrane protein</topology>
    </subcellularLocation>
</comment>
<dbReference type="EMBL" id="AKGD01000001">
    <property type="protein sequence ID" value="EIT71525.1"/>
    <property type="molecule type" value="Genomic_DNA"/>
</dbReference>